<dbReference type="RefSeq" id="XP_070895593.1">
    <property type="nucleotide sequence ID" value="XM_071041227.1"/>
</dbReference>
<evidence type="ECO:0000313" key="2">
    <source>
        <dbReference type="Proteomes" id="UP001610444"/>
    </source>
</evidence>
<dbReference type="Proteomes" id="UP001610444">
    <property type="component" value="Unassembled WGS sequence"/>
</dbReference>
<organism evidence="1 2">
    <name type="scientific">Aspergillus pseudodeflectus</name>
    <dbReference type="NCBI Taxonomy" id="176178"/>
    <lineage>
        <taxon>Eukaryota</taxon>
        <taxon>Fungi</taxon>
        <taxon>Dikarya</taxon>
        <taxon>Ascomycota</taxon>
        <taxon>Pezizomycotina</taxon>
        <taxon>Eurotiomycetes</taxon>
        <taxon>Eurotiomycetidae</taxon>
        <taxon>Eurotiales</taxon>
        <taxon>Aspergillaceae</taxon>
        <taxon>Aspergillus</taxon>
        <taxon>Aspergillus subgen. Nidulantes</taxon>
    </lineage>
</organism>
<protein>
    <recommendedName>
        <fullName evidence="3">Extracellular membrane protein CFEM domain-containing protein</fullName>
    </recommendedName>
</protein>
<accession>A0ABR4JTQ7</accession>
<gene>
    <name evidence="1" type="ORF">BJX68DRAFT_243951</name>
</gene>
<keyword evidence="2" id="KW-1185">Reference proteome</keyword>
<dbReference type="EMBL" id="JBFXLR010000046">
    <property type="protein sequence ID" value="KAL2843415.1"/>
    <property type="molecule type" value="Genomic_DNA"/>
</dbReference>
<reference evidence="1 2" key="1">
    <citation type="submission" date="2024-07" db="EMBL/GenBank/DDBJ databases">
        <title>Section-level genome sequencing and comparative genomics of Aspergillus sections Usti and Cavernicolus.</title>
        <authorList>
            <consortium name="Lawrence Berkeley National Laboratory"/>
            <person name="Nybo J.L."/>
            <person name="Vesth T.C."/>
            <person name="Theobald S."/>
            <person name="Frisvad J.C."/>
            <person name="Larsen T.O."/>
            <person name="Kjaerboelling I."/>
            <person name="Rothschild-Mancinelli K."/>
            <person name="Lyhne E.K."/>
            <person name="Kogle M.E."/>
            <person name="Barry K."/>
            <person name="Clum A."/>
            <person name="Na H."/>
            <person name="Ledsgaard L."/>
            <person name="Lin J."/>
            <person name="Lipzen A."/>
            <person name="Kuo A."/>
            <person name="Riley R."/>
            <person name="Mondo S."/>
            <person name="LaButti K."/>
            <person name="Haridas S."/>
            <person name="Pangalinan J."/>
            <person name="Salamov A.A."/>
            <person name="Simmons B.A."/>
            <person name="Magnuson J.K."/>
            <person name="Chen J."/>
            <person name="Drula E."/>
            <person name="Henrissat B."/>
            <person name="Wiebenga A."/>
            <person name="Lubbers R.J."/>
            <person name="Gomes A.C."/>
            <person name="Macurrencykelacurrency M.R."/>
            <person name="Stajich J."/>
            <person name="Grigoriev I.V."/>
            <person name="Mortensen U.H."/>
            <person name="De vries R.P."/>
            <person name="Baker S.E."/>
            <person name="Andersen M.R."/>
        </authorList>
    </citation>
    <scope>NUCLEOTIDE SEQUENCE [LARGE SCALE GENOMIC DNA]</scope>
    <source>
        <strain evidence="1 2">CBS 756.74</strain>
    </source>
</reference>
<comment type="caution">
    <text evidence="1">The sequence shown here is derived from an EMBL/GenBank/DDBJ whole genome shotgun (WGS) entry which is preliminary data.</text>
</comment>
<name>A0ABR4JTQ7_9EURO</name>
<proteinExistence type="predicted"/>
<evidence type="ECO:0000313" key="1">
    <source>
        <dbReference type="EMBL" id="KAL2843415.1"/>
    </source>
</evidence>
<evidence type="ECO:0008006" key="3">
    <source>
        <dbReference type="Google" id="ProtNLM"/>
    </source>
</evidence>
<sequence length="71" mass="7714">MYVPTRLPATDTLSQSVCRCLANALSPDDSRCGSARICMAKCPAEDFQPIIDSCEIGDDGQPDCYVNFYCA</sequence>
<dbReference type="GeneID" id="98156391"/>